<gene>
    <name evidence="2" type="ORF">A3B49_00620</name>
</gene>
<evidence type="ECO:0000313" key="2">
    <source>
        <dbReference type="EMBL" id="OGE65377.1"/>
    </source>
</evidence>
<accession>A0A1F5MJ20</accession>
<evidence type="ECO:0000256" key="1">
    <source>
        <dbReference type="SAM" id="MobiDB-lite"/>
    </source>
</evidence>
<evidence type="ECO:0000313" key="3">
    <source>
        <dbReference type="Proteomes" id="UP000178017"/>
    </source>
</evidence>
<sequence length="112" mass="12095">MTDRDSAEGTSENSILDGDSLCADHSDNPESIGVDIANQVSQIGIAEILKPRSLKVPEFNIGGVTSEVIDYPIQEGRNGIPRNPWRSVADALAHVPPQDRVTLVPPRPEIDL</sequence>
<organism evidence="2 3">
    <name type="scientific">Candidatus Daviesbacteria bacterium RIFCSPLOWO2_01_FULL_40_24</name>
    <dbReference type="NCBI Taxonomy" id="1797787"/>
    <lineage>
        <taxon>Bacteria</taxon>
        <taxon>Candidatus Daviesiibacteriota</taxon>
    </lineage>
</organism>
<dbReference type="Proteomes" id="UP000178017">
    <property type="component" value="Unassembled WGS sequence"/>
</dbReference>
<reference evidence="2 3" key="1">
    <citation type="journal article" date="2016" name="Nat. Commun.">
        <title>Thousands of microbial genomes shed light on interconnected biogeochemical processes in an aquifer system.</title>
        <authorList>
            <person name="Anantharaman K."/>
            <person name="Brown C.T."/>
            <person name="Hug L.A."/>
            <person name="Sharon I."/>
            <person name="Castelle C.J."/>
            <person name="Probst A.J."/>
            <person name="Thomas B.C."/>
            <person name="Singh A."/>
            <person name="Wilkins M.J."/>
            <person name="Karaoz U."/>
            <person name="Brodie E.L."/>
            <person name="Williams K.H."/>
            <person name="Hubbard S.S."/>
            <person name="Banfield J.F."/>
        </authorList>
    </citation>
    <scope>NUCLEOTIDE SEQUENCE [LARGE SCALE GENOMIC DNA]</scope>
</reference>
<dbReference type="AlphaFoldDB" id="A0A1F5MJ20"/>
<feature type="region of interest" description="Disordered" evidence="1">
    <location>
        <begin position="1"/>
        <end position="27"/>
    </location>
</feature>
<name>A0A1F5MJ20_9BACT</name>
<proteinExistence type="predicted"/>
<protein>
    <submittedName>
        <fullName evidence="2">Uncharacterized protein</fullName>
    </submittedName>
</protein>
<dbReference type="EMBL" id="MFDO01000018">
    <property type="protein sequence ID" value="OGE65377.1"/>
    <property type="molecule type" value="Genomic_DNA"/>
</dbReference>
<comment type="caution">
    <text evidence="2">The sequence shown here is derived from an EMBL/GenBank/DDBJ whole genome shotgun (WGS) entry which is preliminary data.</text>
</comment>